<dbReference type="PROSITE" id="PS50293">
    <property type="entry name" value="TPR_REGION"/>
    <property type="match status" value="1"/>
</dbReference>
<reference evidence="6" key="1">
    <citation type="submission" date="2021-01" db="EMBL/GenBank/DDBJ databases">
        <authorList>
            <consortium name="Genoscope - CEA"/>
            <person name="William W."/>
        </authorList>
    </citation>
    <scope>NUCLEOTIDE SEQUENCE</scope>
</reference>
<evidence type="ECO:0000256" key="2">
    <source>
        <dbReference type="ARBA" id="ARBA00022803"/>
    </source>
</evidence>
<dbReference type="PROSITE" id="PS50005">
    <property type="entry name" value="TPR"/>
    <property type="match status" value="4"/>
</dbReference>
<keyword evidence="7" id="KW-1185">Reference proteome</keyword>
<dbReference type="SMART" id="SM00028">
    <property type="entry name" value="TPR"/>
    <property type="match status" value="6"/>
</dbReference>
<dbReference type="EMBL" id="CAJJDM010000014">
    <property type="protein sequence ID" value="CAD8051963.1"/>
    <property type="molecule type" value="Genomic_DNA"/>
</dbReference>
<evidence type="ECO:0000256" key="5">
    <source>
        <dbReference type="SAM" id="MobiDB-lite"/>
    </source>
</evidence>
<organism evidence="6 7">
    <name type="scientific">Paramecium primaurelia</name>
    <dbReference type="NCBI Taxonomy" id="5886"/>
    <lineage>
        <taxon>Eukaryota</taxon>
        <taxon>Sar</taxon>
        <taxon>Alveolata</taxon>
        <taxon>Ciliophora</taxon>
        <taxon>Intramacronucleata</taxon>
        <taxon>Oligohymenophorea</taxon>
        <taxon>Peniculida</taxon>
        <taxon>Parameciidae</taxon>
        <taxon>Paramecium</taxon>
    </lineage>
</organism>
<evidence type="ECO:0000313" key="6">
    <source>
        <dbReference type="EMBL" id="CAD8051963.1"/>
    </source>
</evidence>
<evidence type="ECO:0008006" key="8">
    <source>
        <dbReference type="Google" id="ProtNLM"/>
    </source>
</evidence>
<feature type="repeat" description="TPR" evidence="3">
    <location>
        <begin position="372"/>
        <end position="405"/>
    </location>
</feature>
<dbReference type="Pfam" id="PF00515">
    <property type="entry name" value="TPR_1"/>
    <property type="match status" value="3"/>
</dbReference>
<comment type="caution">
    <text evidence="6">The sequence shown here is derived from an EMBL/GenBank/DDBJ whole genome shotgun (WGS) entry which is preliminary data.</text>
</comment>
<dbReference type="PANTHER" id="PTHR44943:SF4">
    <property type="entry name" value="TPR REPEAT-CONTAINING PROTEIN MJ0798"/>
    <property type="match status" value="1"/>
</dbReference>
<dbReference type="AlphaFoldDB" id="A0A8S1KBR9"/>
<dbReference type="Pfam" id="PF13181">
    <property type="entry name" value="TPR_8"/>
    <property type="match status" value="1"/>
</dbReference>
<dbReference type="Proteomes" id="UP000688137">
    <property type="component" value="Unassembled WGS sequence"/>
</dbReference>
<evidence type="ECO:0000256" key="4">
    <source>
        <dbReference type="SAM" id="Coils"/>
    </source>
</evidence>
<keyword evidence="1" id="KW-0677">Repeat</keyword>
<evidence type="ECO:0000313" key="7">
    <source>
        <dbReference type="Proteomes" id="UP000688137"/>
    </source>
</evidence>
<dbReference type="InterPro" id="IPR019734">
    <property type="entry name" value="TPR_rpt"/>
</dbReference>
<gene>
    <name evidence="6" type="ORF">PPRIM_AZ9-3.1.T0180423</name>
</gene>
<feature type="repeat" description="TPR" evidence="3">
    <location>
        <begin position="406"/>
        <end position="439"/>
    </location>
</feature>
<dbReference type="OMA" id="EINDKHA"/>
<feature type="repeat" description="TPR" evidence="3">
    <location>
        <begin position="270"/>
        <end position="303"/>
    </location>
</feature>
<feature type="region of interest" description="Disordered" evidence="5">
    <location>
        <begin position="492"/>
        <end position="519"/>
    </location>
</feature>
<keyword evidence="2 3" id="KW-0802">TPR repeat</keyword>
<feature type="coiled-coil region" evidence="4">
    <location>
        <begin position="242"/>
        <end position="270"/>
    </location>
</feature>
<accession>A0A8S1KBR9</accession>
<evidence type="ECO:0000256" key="3">
    <source>
        <dbReference type="PROSITE-ProRule" id="PRU00339"/>
    </source>
</evidence>
<name>A0A8S1KBR9_PARPR</name>
<feature type="repeat" description="TPR" evidence="3">
    <location>
        <begin position="338"/>
        <end position="371"/>
    </location>
</feature>
<dbReference type="InterPro" id="IPR051685">
    <property type="entry name" value="Ycf3/AcsC/BcsC/TPR_MFPF"/>
</dbReference>
<keyword evidence="4" id="KW-0175">Coiled coil</keyword>
<feature type="compositionally biased region" description="Basic residues" evidence="5">
    <location>
        <begin position="505"/>
        <end position="519"/>
    </location>
</feature>
<dbReference type="PANTHER" id="PTHR44943">
    <property type="entry name" value="CELLULOSE SYNTHASE OPERON PROTEIN C"/>
    <property type="match status" value="1"/>
</dbReference>
<feature type="compositionally biased region" description="Basic and acidic residues" evidence="5">
    <location>
        <begin position="495"/>
        <end position="504"/>
    </location>
</feature>
<proteinExistence type="predicted"/>
<sequence>MVNQSKQFMGMKIKIRRCVLINKTDNLIISGSDDLTTKFWHKQYQWNCQQTINDHKNRILVLSITEQQNKLITCSEYKSILMIESQESDRKWVVKKRIVVEQYGLRLCFINDDLFAFQPNNRQYMHTYQIQNDQIIKKSEIDFQNSPDIYSLFSQQYIQEKHLLFNKNGFYVHIIRQKDDNYFIIEQSINLGIQNFYGAVSEDGKQLITWDSLLKVIQQQNKNGNKIQKVKLQKRKKEKISVKNQQMELYDQEKNLKQKEQSKKSSLNSEKLLINRGLSLLRQRKFEESIIQFDKVIKLSPSNDEAYVNKSAALIELNQFEQGLQVAKIAIQKNPKNDEAYNKLGAALLNLNEQEEAILYFSKAINLNPKNEFAQFNMANLLRELDRPKEAIEYYNNAIKINPIDIEYYMEKAFCLQVLKKYQNAIKCFNQALSLNPNEEITQTLLMNKGYSLGCIKQFQEELNCYNSVIMINPKNKEVQKLINDLKLKINNHKKPNDHNQQHEKKQKIKQVPKKKNNI</sequence>
<evidence type="ECO:0000256" key="1">
    <source>
        <dbReference type="ARBA" id="ARBA00022737"/>
    </source>
</evidence>
<protein>
    <recommendedName>
        <fullName evidence="8">Tetratricopeptide repeat protein</fullName>
    </recommendedName>
</protein>